<name>A0A841JXG2_9BACT</name>
<dbReference type="GO" id="GO:0009341">
    <property type="term" value="C:beta-galactosidase complex"/>
    <property type="evidence" value="ECO:0007669"/>
    <property type="project" value="InterPro"/>
</dbReference>
<dbReference type="Gene3D" id="3.20.20.80">
    <property type="entry name" value="Glycosidases"/>
    <property type="match status" value="1"/>
</dbReference>
<feature type="signal peptide" evidence="4">
    <location>
        <begin position="1"/>
        <end position="19"/>
    </location>
</feature>
<evidence type="ECO:0000256" key="4">
    <source>
        <dbReference type="SAM" id="SignalP"/>
    </source>
</evidence>
<dbReference type="SUPFAM" id="SSF51445">
    <property type="entry name" value="(Trans)glycosidases"/>
    <property type="match status" value="1"/>
</dbReference>
<dbReference type="InterPro" id="IPR017853">
    <property type="entry name" value="GH"/>
</dbReference>
<keyword evidence="1" id="KW-0378">Hydrolase</keyword>
<gene>
    <name evidence="6" type="ORF">HNQ77_003810</name>
</gene>
<feature type="domain" description="Glycoside hydrolase family 42 N-terminal" evidence="5">
    <location>
        <begin position="540"/>
        <end position="659"/>
    </location>
</feature>
<evidence type="ECO:0000256" key="3">
    <source>
        <dbReference type="SAM" id="MobiDB-lite"/>
    </source>
</evidence>
<protein>
    <recommendedName>
        <fullName evidence="5">Glycoside hydrolase family 42 N-terminal domain-containing protein</fullName>
    </recommendedName>
</protein>
<accession>A0A841JXG2</accession>
<dbReference type="GO" id="GO:0005975">
    <property type="term" value="P:carbohydrate metabolic process"/>
    <property type="evidence" value="ECO:0007669"/>
    <property type="project" value="InterPro"/>
</dbReference>
<dbReference type="OrthoDB" id="2698423at2"/>
<feature type="chain" id="PRO_5032600325" description="Glycoside hydrolase family 42 N-terminal domain-containing protein" evidence="4">
    <location>
        <begin position="20"/>
        <end position="1032"/>
    </location>
</feature>
<organism evidence="6 7">
    <name type="scientific">Silvibacterium bohemicum</name>
    <dbReference type="NCBI Taxonomy" id="1577686"/>
    <lineage>
        <taxon>Bacteria</taxon>
        <taxon>Pseudomonadati</taxon>
        <taxon>Acidobacteriota</taxon>
        <taxon>Terriglobia</taxon>
        <taxon>Terriglobales</taxon>
        <taxon>Acidobacteriaceae</taxon>
        <taxon>Silvibacterium</taxon>
    </lineage>
</organism>
<evidence type="ECO:0000313" key="7">
    <source>
        <dbReference type="Proteomes" id="UP000538666"/>
    </source>
</evidence>
<keyword evidence="7" id="KW-1185">Reference proteome</keyword>
<evidence type="ECO:0000313" key="6">
    <source>
        <dbReference type="EMBL" id="MBB6145840.1"/>
    </source>
</evidence>
<keyword evidence="2" id="KW-0326">Glycosidase</keyword>
<dbReference type="Pfam" id="PF02449">
    <property type="entry name" value="Glyco_hydro_42"/>
    <property type="match status" value="1"/>
</dbReference>
<evidence type="ECO:0000259" key="5">
    <source>
        <dbReference type="Pfam" id="PF02449"/>
    </source>
</evidence>
<evidence type="ECO:0000256" key="1">
    <source>
        <dbReference type="ARBA" id="ARBA00022801"/>
    </source>
</evidence>
<proteinExistence type="predicted"/>
<dbReference type="AlphaFoldDB" id="A0A841JXG2"/>
<reference evidence="6 7" key="1">
    <citation type="submission" date="2020-08" db="EMBL/GenBank/DDBJ databases">
        <title>Genomic Encyclopedia of Type Strains, Phase IV (KMG-IV): sequencing the most valuable type-strain genomes for metagenomic binning, comparative biology and taxonomic classification.</title>
        <authorList>
            <person name="Goeker M."/>
        </authorList>
    </citation>
    <scope>NUCLEOTIDE SEQUENCE [LARGE SCALE GENOMIC DNA]</scope>
    <source>
        <strain evidence="6 7">DSM 103733</strain>
    </source>
</reference>
<dbReference type="EMBL" id="JACHEK010000008">
    <property type="protein sequence ID" value="MBB6145840.1"/>
    <property type="molecule type" value="Genomic_DNA"/>
</dbReference>
<dbReference type="Proteomes" id="UP000538666">
    <property type="component" value="Unassembled WGS sequence"/>
</dbReference>
<feature type="region of interest" description="Disordered" evidence="3">
    <location>
        <begin position="465"/>
        <end position="487"/>
    </location>
</feature>
<keyword evidence="4" id="KW-0732">Signal</keyword>
<dbReference type="InterPro" id="IPR013529">
    <property type="entry name" value="Glyco_hydro_42_N"/>
</dbReference>
<dbReference type="RefSeq" id="WP_050060860.1">
    <property type="nucleotide sequence ID" value="NZ_JACHEK010000008.1"/>
</dbReference>
<evidence type="ECO:0000256" key="2">
    <source>
        <dbReference type="ARBA" id="ARBA00023295"/>
    </source>
</evidence>
<comment type="caution">
    <text evidence="6">The sequence shown here is derived from an EMBL/GenBank/DDBJ whole genome shotgun (WGS) entry which is preliminary data.</text>
</comment>
<dbReference type="GO" id="GO:0004565">
    <property type="term" value="F:beta-galactosidase activity"/>
    <property type="evidence" value="ECO:0007669"/>
    <property type="project" value="InterPro"/>
</dbReference>
<sequence>MKYPLCLCFLLALGGSAAAAQGTANTNAPVVFLQSGFPAIDTEAPSQAELTRSLPTARFADLAQLRAGKVLSGAPLLILPYGSAIPTAAWPTIQKYLFGGGNLLVIGGQPLHVPVSGEQDGTFQAQAPQDSYSREIGFLHTYVAPFASEPLHFVWRNGYNFLPSLSVQPTKVFVEEGRLNGLAYLDSQDGTHVASPVIVSDHLGGEHMNGSRVVALPFSAPPGFWASENGRILLSAAAHYAAVGATSFSIELQYNALRPGETPAVTLHLHQASVATAPGKVRIDLMEGMHILETKQVALGGIETSVAVSFAGPLRAGAYTTRAIWTADASQPSTPQEFAENGFVVEDLSALETGPALGTHGDFLTLGGKPFFPVGTNYFSTDANGWDFSGPRNGATWERDFADMERHGVSFVRTGVWMPSFSKFVDGLTGEANERFLRNLEAFLSAAHRHNIAVNFTCFAFTPHGQDRPRRSSDTSSEQPLPNPYLDETTLRQEQEYVTSVVRRFRNLPFLSYDLINEPSFSNPRNIFHGNIPNGDPAEVNAWHKWLKQRYSTLPALADAWRVTPEDLDSFDAVPLPRAADIAYDRYGNQQEVRAFDYNLFAQDMFSAWVRSMAGAIRRTGSMQLIDVGQDEGGVTNRLLNQFYATAGISFTTNHTYWSDDALLWDSVAAKRPGLPNITGETGYQPAWNPDGSWRYDELTGTALEERKWVLGFAAGSSGAMQWDWDREVDFGMQRSDGSAKVWEAMMRDLGSFAKAAAPQATGLTLPEIAIVLPQSFQLSVYNAQALSAQQTAVRVLYQRNRVEAYAVGEYQTDTLGTPKLIIVPSAYGLTTKAWADIETRVRAGAVLLLSGPFAGDEHLHYTDRAKTLGLPTGLTELLLRGSTLDLPTGKAPLLYEGLRTTVLDRATFPDGKTWTGLPLGSGKILFSAFPLELNSDEGTIAAAYELAIQAAGIQHTYTTTLKEPGILICPTRLPHATLYALTSEAPTQDINFTDTRSGKTFSGSLKAGNAALLLVGEHGDLIANYHWHSQE</sequence>